<comment type="caution">
    <text evidence="1">The sequence shown here is derived from an EMBL/GenBank/DDBJ whole genome shotgun (WGS) entry which is preliminary data.</text>
</comment>
<reference evidence="1" key="1">
    <citation type="submission" date="2021-02" db="EMBL/GenBank/DDBJ databases">
        <title>First Annotated Genome of the Yellow-green Alga Tribonema minus.</title>
        <authorList>
            <person name="Mahan K.M."/>
        </authorList>
    </citation>
    <scope>NUCLEOTIDE SEQUENCE</scope>
    <source>
        <strain evidence="1">UTEX B ZZ1240</strain>
    </source>
</reference>
<evidence type="ECO:0000313" key="2">
    <source>
        <dbReference type="Proteomes" id="UP000664859"/>
    </source>
</evidence>
<dbReference type="AlphaFoldDB" id="A0A836CKZ2"/>
<organism evidence="1 2">
    <name type="scientific">Tribonema minus</name>
    <dbReference type="NCBI Taxonomy" id="303371"/>
    <lineage>
        <taxon>Eukaryota</taxon>
        <taxon>Sar</taxon>
        <taxon>Stramenopiles</taxon>
        <taxon>Ochrophyta</taxon>
        <taxon>PX clade</taxon>
        <taxon>Xanthophyceae</taxon>
        <taxon>Tribonematales</taxon>
        <taxon>Tribonemataceae</taxon>
        <taxon>Tribonema</taxon>
    </lineage>
</organism>
<keyword evidence="2" id="KW-1185">Reference proteome</keyword>
<name>A0A836CKZ2_9STRA</name>
<dbReference type="EMBL" id="JAFCMP010000035">
    <property type="protein sequence ID" value="KAG5190390.1"/>
    <property type="molecule type" value="Genomic_DNA"/>
</dbReference>
<protein>
    <submittedName>
        <fullName evidence="1">Uncharacterized protein</fullName>
    </submittedName>
</protein>
<sequence>MEHAHRTKLGKAFASMLVSCPDRIAAYAACLEAAAQDGDVKKGTAGVYSTFITTSQQPAALRRLRIFSHGHISAPPVFSSFEAQQKPTSLLLRLQLLWSIQGDAGEKGSVSMAGGIAAAGAAAAAGADVTWEDVWKLHLKFVGAPTRHSGSCNSQLVPFACDPMEREFLAHFNFNFSFNAGGTQQEGSAAAESAAASDVAAVSVDATAKENAPGDIGKVARKKSCAAEPRIIKHHAQWFISSKAAKSSAAAQGDKGAAIGQQGAGLRDGWQISGTNKIGTLPCGFEGEYDAAWVLPPERRGSIAVVRLHLLPNPQSGFTGGWVSLTGCRADNPFEITRILPAAHNCMSP</sequence>
<evidence type="ECO:0000313" key="1">
    <source>
        <dbReference type="EMBL" id="KAG5190390.1"/>
    </source>
</evidence>
<proteinExistence type="predicted"/>
<gene>
    <name evidence="1" type="ORF">JKP88DRAFT_261995</name>
</gene>
<dbReference type="Proteomes" id="UP000664859">
    <property type="component" value="Unassembled WGS sequence"/>
</dbReference>
<accession>A0A836CKZ2</accession>